<keyword evidence="1" id="KW-0472">Membrane</keyword>
<feature type="transmembrane region" description="Helical" evidence="1">
    <location>
        <begin position="7"/>
        <end position="27"/>
    </location>
</feature>
<keyword evidence="1" id="KW-1133">Transmembrane helix</keyword>
<evidence type="ECO:0000256" key="1">
    <source>
        <dbReference type="SAM" id="Phobius"/>
    </source>
</evidence>
<name>A0A1F5P8B5_9BACT</name>
<dbReference type="Proteomes" id="UP000176786">
    <property type="component" value="Unassembled WGS sequence"/>
</dbReference>
<dbReference type="AlphaFoldDB" id="A0A1F5P8B5"/>
<gene>
    <name evidence="2" type="ORF">A3J48_01285</name>
</gene>
<evidence type="ECO:0000313" key="2">
    <source>
        <dbReference type="EMBL" id="OGE86189.1"/>
    </source>
</evidence>
<dbReference type="EMBL" id="MFES01000005">
    <property type="protein sequence ID" value="OGE86189.1"/>
    <property type="molecule type" value="Genomic_DNA"/>
</dbReference>
<keyword evidence="1" id="KW-0812">Transmembrane</keyword>
<protein>
    <submittedName>
        <fullName evidence="2">Uncharacterized protein</fullName>
    </submittedName>
</protein>
<accession>A0A1F5P8B5</accession>
<evidence type="ECO:0000313" key="3">
    <source>
        <dbReference type="Proteomes" id="UP000176786"/>
    </source>
</evidence>
<sequence>MREASRTSSTFFFTGSLGAIFFGVIVFKTSNFNLQTSNKLSACAEAPAFAKATADRSAGRQIPNFKN</sequence>
<organism evidence="2 3">
    <name type="scientific">Candidatus Doudnabacteria bacterium RIFCSPHIGHO2_02_FULL_46_11</name>
    <dbReference type="NCBI Taxonomy" id="1817832"/>
    <lineage>
        <taxon>Bacteria</taxon>
        <taxon>Candidatus Doudnaibacteriota</taxon>
    </lineage>
</organism>
<reference evidence="2 3" key="1">
    <citation type="journal article" date="2016" name="Nat. Commun.">
        <title>Thousands of microbial genomes shed light on interconnected biogeochemical processes in an aquifer system.</title>
        <authorList>
            <person name="Anantharaman K."/>
            <person name="Brown C.T."/>
            <person name="Hug L.A."/>
            <person name="Sharon I."/>
            <person name="Castelle C.J."/>
            <person name="Probst A.J."/>
            <person name="Thomas B.C."/>
            <person name="Singh A."/>
            <person name="Wilkins M.J."/>
            <person name="Karaoz U."/>
            <person name="Brodie E.L."/>
            <person name="Williams K.H."/>
            <person name="Hubbard S.S."/>
            <person name="Banfield J.F."/>
        </authorList>
    </citation>
    <scope>NUCLEOTIDE SEQUENCE [LARGE SCALE GENOMIC DNA]</scope>
</reference>
<comment type="caution">
    <text evidence="2">The sequence shown here is derived from an EMBL/GenBank/DDBJ whole genome shotgun (WGS) entry which is preliminary data.</text>
</comment>
<proteinExistence type="predicted"/>